<dbReference type="Proteomes" id="UP001501207">
    <property type="component" value="Unassembled WGS sequence"/>
</dbReference>
<accession>A0ABP8FGB8</accession>
<proteinExistence type="predicted"/>
<name>A0ABP8FGB8_9BACT</name>
<gene>
    <name evidence="2" type="ORF">GCM10023143_06240</name>
</gene>
<comment type="caution">
    <text evidence="2">The sequence shown here is derived from an EMBL/GenBank/DDBJ whole genome shotgun (WGS) entry which is preliminary data.</text>
</comment>
<organism evidence="2 3">
    <name type="scientific">Compostibacter hankyongensis</name>
    <dbReference type="NCBI Taxonomy" id="1007089"/>
    <lineage>
        <taxon>Bacteria</taxon>
        <taxon>Pseudomonadati</taxon>
        <taxon>Bacteroidota</taxon>
        <taxon>Chitinophagia</taxon>
        <taxon>Chitinophagales</taxon>
        <taxon>Chitinophagaceae</taxon>
        <taxon>Compostibacter</taxon>
    </lineage>
</organism>
<feature type="region of interest" description="Disordered" evidence="1">
    <location>
        <begin position="92"/>
        <end position="113"/>
    </location>
</feature>
<evidence type="ECO:0000313" key="3">
    <source>
        <dbReference type="Proteomes" id="UP001501207"/>
    </source>
</evidence>
<keyword evidence="3" id="KW-1185">Reference proteome</keyword>
<protein>
    <submittedName>
        <fullName evidence="2">Uncharacterized protein</fullName>
    </submittedName>
</protein>
<reference evidence="3" key="1">
    <citation type="journal article" date="2019" name="Int. J. Syst. Evol. Microbiol.">
        <title>The Global Catalogue of Microorganisms (GCM) 10K type strain sequencing project: providing services to taxonomists for standard genome sequencing and annotation.</title>
        <authorList>
            <consortium name="The Broad Institute Genomics Platform"/>
            <consortium name="The Broad Institute Genome Sequencing Center for Infectious Disease"/>
            <person name="Wu L."/>
            <person name="Ma J."/>
        </authorList>
    </citation>
    <scope>NUCLEOTIDE SEQUENCE [LARGE SCALE GENOMIC DNA]</scope>
    <source>
        <strain evidence="3">JCM 17664</strain>
    </source>
</reference>
<evidence type="ECO:0000256" key="1">
    <source>
        <dbReference type="SAM" id="MobiDB-lite"/>
    </source>
</evidence>
<sequence>MQIKYNQHTLDRVEKIFEESGYILRYEKGTFNSGYCLLEHKKVVVVNKFLSIEGRIGVLADILPALSITADHLPEGSRKLYEQLLKQLAEAPLQQTGTGDAPSSSGDPGANNS</sequence>
<dbReference type="RefSeq" id="WP_344975176.1">
    <property type="nucleotide sequence ID" value="NZ_BAABFN010000001.1"/>
</dbReference>
<dbReference type="EMBL" id="BAABFN010000001">
    <property type="protein sequence ID" value="GAA4303140.1"/>
    <property type="molecule type" value="Genomic_DNA"/>
</dbReference>
<feature type="compositionally biased region" description="Polar residues" evidence="1">
    <location>
        <begin position="93"/>
        <end position="113"/>
    </location>
</feature>
<evidence type="ECO:0000313" key="2">
    <source>
        <dbReference type="EMBL" id="GAA4303140.1"/>
    </source>
</evidence>